<evidence type="ECO:0000313" key="2">
    <source>
        <dbReference type="EMBL" id="MCP1175660.1"/>
    </source>
</evidence>
<comment type="caution">
    <text evidence="2">The sequence shown here is derived from an EMBL/GenBank/DDBJ whole genome shotgun (WGS) entry which is preliminary data.</text>
</comment>
<dbReference type="Proteomes" id="UP001162793">
    <property type="component" value="Unassembled WGS sequence"/>
</dbReference>
<reference evidence="3" key="1">
    <citation type="journal article" date="2023" name="Front. Microbiol.">
        <title>Ralstonia chuxiongensis sp. nov., Ralstonia mojiangensis sp. nov., and Ralstonia soli sp. nov., isolated from tobacco fields, are three novel species in the family Burkholderiaceae.</title>
        <authorList>
            <person name="Lu C.H."/>
            <person name="Zhang Y.Y."/>
            <person name="Jiang N."/>
            <person name="Chen W."/>
            <person name="Shao X."/>
            <person name="Zhao Z.M."/>
            <person name="Lu W.L."/>
            <person name="Hu X."/>
            <person name="Xi Y.X."/>
            <person name="Zou S.Y."/>
            <person name="Wei Q.J."/>
            <person name="Lin Z.L."/>
            <person name="Gong L."/>
            <person name="Gai X.T."/>
            <person name="Zhang L.Q."/>
            <person name="Li J.Y."/>
            <person name="Jin Y."/>
            <person name="Xia Z.Y."/>
        </authorList>
    </citation>
    <scope>NUCLEOTIDE SEQUENCE [LARGE SCALE GENOMIC DNA]</scope>
    <source>
        <strain evidence="3">21YRMH01-3</strain>
    </source>
</reference>
<dbReference type="RefSeq" id="WP_253542809.1">
    <property type="nucleotide sequence ID" value="NZ_JAMYWC010000011.1"/>
</dbReference>
<sequence>MRLIEKKKNPQNLQLTSEEAASVRRYCGAGMKAEEQDAQVVAGILAKMHDGKEPRYWLECDCRDGEASEHWPRMTARIRGDGPRHFVRIVGRDTHTCVLKTFRTDPSEDEDDAQAEPGKHRALRPIRNSLDYLDKAHEAGGKRPSGQAGSSSGKSRSRRLPKLGRILYTLLDQAGFSTFSTDDLDTGKKRLSPWDRLEQFAVEEEVTEALTLWDMMETRAWIKPGDFMAEVDKLQWPKGKKRMGYLLFVANQVTAAAATKLIKGKPVVVAPASEIRIGGRDQNFANPPYWVLAVIDRDDNGVARVREAFAQLAFNMLQPVPLDSSYERHTLALLLKVMEGIKRRGVTVTLKKPLFDSEVTLADGTTAHCRADFELEVPAPAGSSDAPGRLLIETMGADSQEYLDQKQGTHRIMRQRGAIIEHVVRHDSEQAERDDRLRKRVYACVMELAGVPRQDRTERE</sequence>
<protein>
    <submittedName>
        <fullName evidence="2">Uncharacterized protein</fullName>
    </submittedName>
</protein>
<feature type="region of interest" description="Disordered" evidence="1">
    <location>
        <begin position="102"/>
        <end position="121"/>
    </location>
</feature>
<feature type="compositionally biased region" description="Low complexity" evidence="1">
    <location>
        <begin position="145"/>
        <end position="154"/>
    </location>
</feature>
<proteinExistence type="predicted"/>
<evidence type="ECO:0000313" key="3">
    <source>
        <dbReference type="Proteomes" id="UP001162793"/>
    </source>
</evidence>
<evidence type="ECO:0000256" key="1">
    <source>
        <dbReference type="SAM" id="MobiDB-lite"/>
    </source>
</evidence>
<keyword evidence="3" id="KW-1185">Reference proteome</keyword>
<feature type="region of interest" description="Disordered" evidence="1">
    <location>
        <begin position="137"/>
        <end position="157"/>
    </location>
</feature>
<dbReference type="AlphaFoldDB" id="A0AA41WUZ3"/>
<gene>
    <name evidence="2" type="ORF">NKG59_25110</name>
</gene>
<dbReference type="EMBL" id="JAMYWC010000011">
    <property type="protein sequence ID" value="MCP1175660.1"/>
    <property type="molecule type" value="Genomic_DNA"/>
</dbReference>
<name>A0AA41WUZ3_9RALS</name>
<accession>A0AA41WUZ3</accession>
<organism evidence="2 3">
    <name type="scientific">Ralstonia chuxiongensis</name>
    <dbReference type="NCBI Taxonomy" id="2957504"/>
    <lineage>
        <taxon>Bacteria</taxon>
        <taxon>Pseudomonadati</taxon>
        <taxon>Pseudomonadota</taxon>
        <taxon>Betaproteobacteria</taxon>
        <taxon>Burkholderiales</taxon>
        <taxon>Burkholderiaceae</taxon>
        <taxon>Ralstonia</taxon>
    </lineage>
</organism>